<comment type="caution">
    <text evidence="2">The sequence shown here is derived from an EMBL/GenBank/DDBJ whole genome shotgun (WGS) entry which is preliminary data.</text>
</comment>
<dbReference type="CDD" id="cd09276">
    <property type="entry name" value="Rnase_HI_RT_non_LTR"/>
    <property type="match status" value="1"/>
</dbReference>
<evidence type="ECO:0000313" key="3">
    <source>
        <dbReference type="Proteomes" id="UP000807504"/>
    </source>
</evidence>
<reference evidence="2" key="1">
    <citation type="journal article" date="2020" name="bioRxiv">
        <title>Chromosome-level reference genome of the European wasp spider Argiope bruennichi: a resource for studies on range expansion and evolutionary adaptation.</title>
        <authorList>
            <person name="Sheffer M.M."/>
            <person name="Hoppe A."/>
            <person name="Krehenwinkel H."/>
            <person name="Uhl G."/>
            <person name="Kuss A.W."/>
            <person name="Jensen L."/>
            <person name="Jensen C."/>
            <person name="Gillespie R.G."/>
            <person name="Hoff K.J."/>
            <person name="Prost S."/>
        </authorList>
    </citation>
    <scope>NUCLEOTIDE SEQUENCE</scope>
</reference>
<gene>
    <name evidence="2" type="ORF">HNY73_001004</name>
</gene>
<sequence>MSLLSQRRIISKILRSSILVNFRLSSFMFELKLYARIISSQYELELNNQITSIKAILLTEISNRIKSELKLDFRTEWEMQKWCGFSDGMGHAGMVRIFGRKESVMQEWCEFLDGRNRSCRNGANFPTEWVMQEWCGFSDGMGHAGMVRIFGRNGSWMNGADFRTEWVMDEWSGAVFGRNGSWMNGADFRTEWVMDEWWGFSCEEWVMDEWWRFVRGMGHGALQCCNFKVASCHPLLSEVRDHFSENRSIPSIVAYLGAQAKCLKFGRTQLSSLSLSQAKRPAVAKAYSDVANQFLCKTMERIIHTRFMKCLIEKEILQFYQTSYRAKHSKVDQLFYLCQSIIDGFQEKPSKKTTVVFLDLSAAFDRVWRQQKLIEIIHREGLSSESSPLPPLHEYLRPLHRQRSKCGMLCRRRGSLAHSPGHSTLTKNSKPVHGGLDRSGAGIILTYANDKYESHKISLGKIVSNYTCELVAIKEALNLYYTKAIQNSNELLLFSDSRSVLQAILRGNSQLTQDIILFLNEITKAQRTCILQWISAHVDIKGNEKVDILAKEARENPQPSYSLTVTDANVIASLRLLPASIQKHSIPALNCDHIISTTIARLRTKHVREMKISSDGHRNYRSCPHCIDTELSPDHIFDCPAILAKLFKIHLDSPHQLLYSSEIIDVAKAVIDTFGQI</sequence>
<keyword evidence="3" id="KW-1185">Reference proteome</keyword>
<reference evidence="2" key="2">
    <citation type="submission" date="2020-06" db="EMBL/GenBank/DDBJ databases">
        <authorList>
            <person name="Sheffer M."/>
        </authorList>
    </citation>
    <scope>NUCLEOTIDE SEQUENCE</scope>
</reference>
<dbReference type="Proteomes" id="UP000807504">
    <property type="component" value="Unassembled WGS sequence"/>
</dbReference>
<organism evidence="2 3">
    <name type="scientific">Argiope bruennichi</name>
    <name type="common">Wasp spider</name>
    <name type="synonym">Aranea bruennichi</name>
    <dbReference type="NCBI Taxonomy" id="94029"/>
    <lineage>
        <taxon>Eukaryota</taxon>
        <taxon>Metazoa</taxon>
        <taxon>Ecdysozoa</taxon>
        <taxon>Arthropoda</taxon>
        <taxon>Chelicerata</taxon>
        <taxon>Arachnida</taxon>
        <taxon>Araneae</taxon>
        <taxon>Araneomorphae</taxon>
        <taxon>Entelegynae</taxon>
        <taxon>Araneoidea</taxon>
        <taxon>Araneidae</taxon>
        <taxon>Argiope</taxon>
    </lineage>
</organism>
<dbReference type="InterPro" id="IPR012337">
    <property type="entry name" value="RNaseH-like_sf"/>
</dbReference>
<dbReference type="PROSITE" id="PS50879">
    <property type="entry name" value="RNASE_H_1"/>
    <property type="match status" value="1"/>
</dbReference>
<evidence type="ECO:0000313" key="2">
    <source>
        <dbReference type="EMBL" id="KAF8796655.1"/>
    </source>
</evidence>
<dbReference type="GO" id="GO:0004523">
    <property type="term" value="F:RNA-DNA hybrid ribonuclease activity"/>
    <property type="evidence" value="ECO:0007669"/>
    <property type="project" value="InterPro"/>
</dbReference>
<dbReference type="InterPro" id="IPR036397">
    <property type="entry name" value="RNaseH_sf"/>
</dbReference>
<protein>
    <recommendedName>
        <fullName evidence="1">RNase H type-1 domain-containing protein</fullName>
    </recommendedName>
</protein>
<name>A0A8T0G2D0_ARGBR</name>
<dbReference type="SUPFAM" id="SSF53098">
    <property type="entry name" value="Ribonuclease H-like"/>
    <property type="match status" value="1"/>
</dbReference>
<dbReference type="Gene3D" id="3.30.420.10">
    <property type="entry name" value="Ribonuclease H-like superfamily/Ribonuclease H"/>
    <property type="match status" value="1"/>
</dbReference>
<feature type="domain" description="RNase H type-1" evidence="1">
    <location>
        <begin position="428"/>
        <end position="555"/>
    </location>
</feature>
<dbReference type="InterPro" id="IPR002156">
    <property type="entry name" value="RNaseH_domain"/>
</dbReference>
<dbReference type="Pfam" id="PF00075">
    <property type="entry name" value="RNase_H"/>
    <property type="match status" value="1"/>
</dbReference>
<dbReference type="EMBL" id="JABXBU010000001">
    <property type="protein sequence ID" value="KAF8796655.1"/>
    <property type="molecule type" value="Genomic_DNA"/>
</dbReference>
<dbReference type="GO" id="GO:0003676">
    <property type="term" value="F:nucleic acid binding"/>
    <property type="evidence" value="ECO:0007669"/>
    <property type="project" value="InterPro"/>
</dbReference>
<proteinExistence type="predicted"/>
<evidence type="ECO:0000259" key="1">
    <source>
        <dbReference type="PROSITE" id="PS50879"/>
    </source>
</evidence>
<accession>A0A8T0G2D0</accession>
<dbReference type="AlphaFoldDB" id="A0A8T0G2D0"/>